<keyword evidence="3" id="KW-1185">Reference proteome</keyword>
<dbReference type="Pfam" id="PF13561">
    <property type="entry name" value="adh_short_C2"/>
    <property type="match status" value="2"/>
</dbReference>
<dbReference type="GeneID" id="8589281"/>
<evidence type="ECO:0000313" key="4">
    <source>
        <dbReference type="WormBase" id="CBG06322"/>
    </source>
</evidence>
<reference evidence="2 3" key="2">
    <citation type="journal article" date="2011" name="PLoS Genet.">
        <title>Caenorhabditis briggsae recombinant inbred line genotypes reveal inter-strain incompatibility and the evolution of recombination.</title>
        <authorList>
            <person name="Ross J.A."/>
            <person name="Koboldt D.C."/>
            <person name="Staisch J.E."/>
            <person name="Chamberlin H.M."/>
            <person name="Gupta B.P."/>
            <person name="Miller R.D."/>
            <person name="Baird S.E."/>
            <person name="Haag E.S."/>
        </authorList>
    </citation>
    <scope>NUCLEOTIDE SEQUENCE [LARGE SCALE GENOMIC DNA]</scope>
    <source>
        <strain evidence="2 3">AF16</strain>
    </source>
</reference>
<protein>
    <submittedName>
        <fullName evidence="2">Protein CBR-DHS-15</fullName>
    </submittedName>
</protein>
<sequence length="556" mass="60211">RGIKTGSKKIWSIQFVGKKVMSRFSGKVAIVTGSSSGIGRATAVLLAQQGAKVTVTGRNAEKLRDTVNQILSNGGKSEDINQVIGDLTDSECQGELVKSTLERFGRIDILVNNAGAAFADPSGKIGIEAEVGLFDEMLKVNLRCVVELVQKCRPHLISSKGDIVNVSSICAGPSPFLYYTYYGIAKAGLDQLTRCLSLQLIEHGVRVNSVSPGLISTNFLGAVGFPNDAVKKTEEYFSSQKDCIPAGRPGRPEEIATLIAFLADKKSSDYIVGQCIVIDGGTSLALGMPSHDLSKVLILQWDRSCYCDPLRTGKCESDHHRKKHPTTRGKAILKSGIPETHLLAVPADLAKDEEQDKLVNETINKFGQLDILVNNAGTAFPDAQGRIGLDQDVSDLDRTMQINMRSVVTLTQKAREHLIKAKGEIVKGGLRPKIFIALKCMYDWLFYAMAKSALDQFTRSASIGLIAHGVRVNSVSPGFFLTGISDAMGLPEGTFEKMVAFYESRKECIPCGKATQRIDIANIIAFLADRKLSYYIIGQSIVADGGTSLVMGMHMT</sequence>
<organism evidence="2 3">
    <name type="scientific">Caenorhabditis briggsae</name>
    <dbReference type="NCBI Taxonomy" id="6238"/>
    <lineage>
        <taxon>Eukaryota</taxon>
        <taxon>Metazoa</taxon>
        <taxon>Ecdysozoa</taxon>
        <taxon>Nematoda</taxon>
        <taxon>Chromadorea</taxon>
        <taxon>Rhabditida</taxon>
        <taxon>Rhabditina</taxon>
        <taxon>Rhabditomorpha</taxon>
        <taxon>Rhabditoidea</taxon>
        <taxon>Rhabditidae</taxon>
        <taxon>Peloderinae</taxon>
        <taxon>Caenorhabditis</taxon>
    </lineage>
</organism>
<dbReference type="Gene3D" id="3.40.50.720">
    <property type="entry name" value="NAD(P)-binding Rossmann-like Domain"/>
    <property type="match status" value="2"/>
</dbReference>
<dbReference type="PRINTS" id="PR00081">
    <property type="entry name" value="GDHRDH"/>
</dbReference>
<accession>A8X1Y6</accession>
<dbReference type="InterPro" id="IPR002347">
    <property type="entry name" value="SDR_fam"/>
</dbReference>
<dbReference type="PANTHER" id="PTHR44115">
    <property type="entry name" value="PROTEIN CBG09704"/>
    <property type="match status" value="1"/>
</dbReference>
<dbReference type="OMA" id="SHAYGAY"/>
<gene>
    <name evidence="4" type="primary">dhs-15</name>
    <name evidence="2" type="synonym">Cbr-dhs-15</name>
    <name evidence="4" type="ORF">CBG06322</name>
    <name evidence="2" type="ORF">CBG_06322</name>
</gene>
<reference evidence="2 3" key="1">
    <citation type="journal article" date="2003" name="PLoS Biol.">
        <title>The genome sequence of Caenorhabditis briggsae: a platform for comparative genomics.</title>
        <authorList>
            <person name="Stein L.D."/>
            <person name="Bao Z."/>
            <person name="Blasiar D."/>
            <person name="Blumenthal T."/>
            <person name="Brent M.R."/>
            <person name="Chen N."/>
            <person name="Chinwalla A."/>
            <person name="Clarke L."/>
            <person name="Clee C."/>
            <person name="Coghlan A."/>
            <person name="Coulson A."/>
            <person name="D'Eustachio P."/>
            <person name="Fitch D.H."/>
            <person name="Fulton L.A."/>
            <person name="Fulton R.E."/>
            <person name="Griffiths-Jones S."/>
            <person name="Harris T.W."/>
            <person name="Hillier L.W."/>
            <person name="Kamath R."/>
            <person name="Kuwabara P.E."/>
            <person name="Mardis E.R."/>
            <person name="Marra M.A."/>
            <person name="Miner T.L."/>
            <person name="Minx P."/>
            <person name="Mullikin J.C."/>
            <person name="Plumb R.W."/>
            <person name="Rogers J."/>
            <person name="Schein J.E."/>
            <person name="Sohrmann M."/>
            <person name="Spieth J."/>
            <person name="Stajich J.E."/>
            <person name="Wei C."/>
            <person name="Willey D."/>
            <person name="Wilson R.K."/>
            <person name="Durbin R."/>
            <person name="Waterston R.H."/>
        </authorList>
    </citation>
    <scope>NUCLEOTIDE SEQUENCE [LARGE SCALE GENOMIC DNA]</scope>
    <source>
        <strain evidence="2 3">AF16</strain>
    </source>
</reference>
<evidence type="ECO:0000313" key="2">
    <source>
        <dbReference type="EMBL" id="CAP26646.1"/>
    </source>
</evidence>
<dbReference type="AlphaFoldDB" id="A8X1Y6"/>
<dbReference type="Proteomes" id="UP000008549">
    <property type="component" value="Unassembled WGS sequence"/>
</dbReference>
<dbReference type="eggNOG" id="KOG0725">
    <property type="taxonomic scope" value="Eukaryota"/>
</dbReference>
<dbReference type="STRING" id="6238.A8X1Y6"/>
<feature type="non-terminal residue" evidence="2">
    <location>
        <position position="1"/>
    </location>
</feature>
<dbReference type="EMBL" id="HE601320">
    <property type="protein sequence ID" value="CAP26646.1"/>
    <property type="molecule type" value="Genomic_DNA"/>
</dbReference>
<dbReference type="WormBase" id="CBG06322">
    <property type="protein sequence ID" value="CBP47865"/>
    <property type="gene ID" value="WBGene00028617"/>
    <property type="gene designation" value="Cbr-dhs-15"/>
</dbReference>
<dbReference type="InParanoid" id="A8X1Y6"/>
<name>A8X1Y6_CAEBR</name>
<proteinExistence type="predicted"/>
<evidence type="ECO:0000256" key="1">
    <source>
        <dbReference type="ARBA" id="ARBA00023002"/>
    </source>
</evidence>
<dbReference type="RefSeq" id="XP_002647282.1">
    <property type="nucleotide sequence ID" value="XM_002647236.1"/>
</dbReference>
<dbReference type="HOGENOM" id="CLU_603040_0_0_1"/>
<dbReference type="CTD" id="8589281"/>
<dbReference type="PANTHER" id="PTHR44115:SF11">
    <property type="entry name" value="DEHYDROGENASES, SHORT CHAIN"/>
    <property type="match status" value="1"/>
</dbReference>
<dbReference type="KEGG" id="cbr:CBG_06322"/>
<dbReference type="SUPFAM" id="SSF51735">
    <property type="entry name" value="NAD(P)-binding Rossmann-fold domains"/>
    <property type="match status" value="2"/>
</dbReference>
<evidence type="ECO:0000313" key="3">
    <source>
        <dbReference type="Proteomes" id="UP000008549"/>
    </source>
</evidence>
<dbReference type="PRINTS" id="PR00080">
    <property type="entry name" value="SDRFAMILY"/>
</dbReference>
<dbReference type="FunFam" id="3.40.50.720:FF:000084">
    <property type="entry name" value="Short-chain dehydrogenase reductase"/>
    <property type="match status" value="2"/>
</dbReference>
<dbReference type="InterPro" id="IPR036291">
    <property type="entry name" value="NAD(P)-bd_dom_sf"/>
</dbReference>
<dbReference type="InterPro" id="IPR020904">
    <property type="entry name" value="Sc_DH/Rdtase_CS"/>
</dbReference>
<keyword evidence="1" id="KW-0560">Oxidoreductase</keyword>
<dbReference type="PROSITE" id="PS00061">
    <property type="entry name" value="ADH_SHORT"/>
    <property type="match status" value="2"/>
</dbReference>
<dbReference type="GO" id="GO:0016491">
    <property type="term" value="F:oxidoreductase activity"/>
    <property type="evidence" value="ECO:0007669"/>
    <property type="project" value="UniProtKB-KW"/>
</dbReference>